<proteinExistence type="predicted"/>
<dbReference type="SUPFAM" id="SSF52540">
    <property type="entry name" value="P-loop containing nucleoside triphosphate hydrolases"/>
    <property type="match status" value="1"/>
</dbReference>
<evidence type="ECO:0000256" key="3">
    <source>
        <dbReference type="ARBA" id="ARBA00022741"/>
    </source>
</evidence>
<evidence type="ECO:0000313" key="8">
    <source>
        <dbReference type="EMBL" id="PRQ45490.1"/>
    </source>
</evidence>
<gene>
    <name evidence="8" type="ORF">RchiOBHm_Chr3g0492011</name>
</gene>
<dbReference type="PANTHER" id="PTHR24223:SF375">
    <property type="entry name" value="ABC TRANSPORTER C FAMILY MEMBER 11-RELATED"/>
    <property type="match status" value="1"/>
</dbReference>
<dbReference type="EMBL" id="PDCK01000041">
    <property type="protein sequence ID" value="PRQ45490.1"/>
    <property type="molecule type" value="Genomic_DNA"/>
</dbReference>
<dbReference type="GO" id="GO:0140359">
    <property type="term" value="F:ABC-type transporter activity"/>
    <property type="evidence" value="ECO:0007669"/>
    <property type="project" value="InterPro"/>
</dbReference>
<evidence type="ECO:0000259" key="7">
    <source>
        <dbReference type="PROSITE" id="PS50929"/>
    </source>
</evidence>
<dbReference type="InterPro" id="IPR050173">
    <property type="entry name" value="ABC_transporter_C-like"/>
</dbReference>
<evidence type="ECO:0000256" key="1">
    <source>
        <dbReference type="ARBA" id="ARBA00022448"/>
    </source>
</evidence>
<reference evidence="8 9" key="1">
    <citation type="journal article" date="2018" name="Nat. Genet.">
        <title>The Rosa genome provides new insights in the design of modern roses.</title>
        <authorList>
            <person name="Bendahmane M."/>
        </authorList>
    </citation>
    <scope>NUCLEOTIDE SEQUENCE [LARGE SCALE GENOMIC DNA]</scope>
    <source>
        <strain evidence="9">cv. Old Blush</strain>
    </source>
</reference>
<keyword evidence="6" id="KW-0472">Membrane</keyword>
<dbReference type="InterPro" id="IPR027417">
    <property type="entry name" value="P-loop_NTPase"/>
</dbReference>
<keyword evidence="2" id="KW-0812">Transmembrane</keyword>
<dbReference type="GO" id="GO:0016020">
    <property type="term" value="C:membrane"/>
    <property type="evidence" value="ECO:0007669"/>
    <property type="project" value="InterPro"/>
</dbReference>
<comment type="caution">
    <text evidence="8">The sequence shown here is derived from an EMBL/GenBank/DDBJ whole genome shotgun (WGS) entry which is preliminary data.</text>
</comment>
<dbReference type="GO" id="GO:0016787">
    <property type="term" value="F:hydrolase activity"/>
    <property type="evidence" value="ECO:0007669"/>
    <property type="project" value="UniProtKB-KW"/>
</dbReference>
<dbReference type="SUPFAM" id="SSF90123">
    <property type="entry name" value="ABC transporter transmembrane region"/>
    <property type="match status" value="1"/>
</dbReference>
<evidence type="ECO:0000256" key="6">
    <source>
        <dbReference type="ARBA" id="ARBA00023136"/>
    </source>
</evidence>
<evidence type="ECO:0000256" key="2">
    <source>
        <dbReference type="ARBA" id="ARBA00022692"/>
    </source>
</evidence>
<dbReference type="Gene3D" id="3.40.50.300">
    <property type="entry name" value="P-loop containing nucleotide triphosphate hydrolases"/>
    <property type="match status" value="2"/>
</dbReference>
<dbReference type="InterPro" id="IPR036640">
    <property type="entry name" value="ABC1_TM_sf"/>
</dbReference>
<keyword evidence="5" id="KW-1133">Transmembrane helix</keyword>
<feature type="domain" description="ABC transmembrane type-1" evidence="7">
    <location>
        <begin position="1"/>
        <end position="116"/>
    </location>
</feature>
<sequence>MRQLTKDGLQQTDKRVGLMNEILAAMDTVKCYSWETSFQKQVQNIRNYELSRFHKAQLLSALNSFILNSIPAVVTVTSFGAFTFLGGKLTPTRAFTSLFLFAVRATLPFRNAAQLIKSDAGVIIRGTVAYVPQVSWIFNATVRENILFESEFEAARYCKAIDVTEFHHDLDLLPVFNRCIKEDFKGKTKVLVTNQLHFLPQVDEVILVSDGTIKEEGTFRISLKTVCCSKS</sequence>
<accession>A0A2P6RGD0</accession>
<keyword evidence="9" id="KW-1185">Reference proteome</keyword>
<dbReference type="EC" id="3.6.3.44" evidence="8"/>
<organism evidence="8 9">
    <name type="scientific">Rosa chinensis</name>
    <name type="common">China rose</name>
    <dbReference type="NCBI Taxonomy" id="74649"/>
    <lineage>
        <taxon>Eukaryota</taxon>
        <taxon>Viridiplantae</taxon>
        <taxon>Streptophyta</taxon>
        <taxon>Embryophyta</taxon>
        <taxon>Tracheophyta</taxon>
        <taxon>Spermatophyta</taxon>
        <taxon>Magnoliopsida</taxon>
        <taxon>eudicotyledons</taxon>
        <taxon>Gunneridae</taxon>
        <taxon>Pentapetalae</taxon>
        <taxon>rosids</taxon>
        <taxon>fabids</taxon>
        <taxon>Rosales</taxon>
        <taxon>Rosaceae</taxon>
        <taxon>Rosoideae</taxon>
        <taxon>Rosoideae incertae sedis</taxon>
        <taxon>Rosa</taxon>
    </lineage>
</organism>
<dbReference type="Gene3D" id="1.20.1560.10">
    <property type="entry name" value="ABC transporter type 1, transmembrane domain"/>
    <property type="match status" value="1"/>
</dbReference>
<name>A0A2P6RGD0_ROSCH</name>
<evidence type="ECO:0000313" key="9">
    <source>
        <dbReference type="Proteomes" id="UP000238479"/>
    </source>
</evidence>
<dbReference type="Gramene" id="PRQ45490">
    <property type="protein sequence ID" value="PRQ45490"/>
    <property type="gene ID" value="RchiOBHm_Chr3g0492011"/>
</dbReference>
<keyword evidence="3" id="KW-0547">Nucleotide-binding</keyword>
<dbReference type="AlphaFoldDB" id="A0A2P6RGD0"/>
<dbReference type="STRING" id="74649.A0A2P6RGD0"/>
<dbReference type="Pfam" id="PF00664">
    <property type="entry name" value="ABC_membrane"/>
    <property type="match status" value="1"/>
</dbReference>
<keyword evidence="8" id="KW-0378">Hydrolase</keyword>
<dbReference type="Proteomes" id="UP000238479">
    <property type="component" value="Chromosome 3"/>
</dbReference>
<evidence type="ECO:0000256" key="4">
    <source>
        <dbReference type="ARBA" id="ARBA00022840"/>
    </source>
</evidence>
<dbReference type="PANTHER" id="PTHR24223">
    <property type="entry name" value="ATP-BINDING CASSETTE SUB-FAMILY C"/>
    <property type="match status" value="1"/>
</dbReference>
<evidence type="ECO:0000256" key="5">
    <source>
        <dbReference type="ARBA" id="ARBA00022989"/>
    </source>
</evidence>
<dbReference type="InterPro" id="IPR011527">
    <property type="entry name" value="ABC1_TM_dom"/>
</dbReference>
<keyword evidence="1" id="KW-0813">Transport</keyword>
<keyword evidence="4" id="KW-0067">ATP-binding</keyword>
<dbReference type="GO" id="GO:0005524">
    <property type="term" value="F:ATP binding"/>
    <property type="evidence" value="ECO:0007669"/>
    <property type="project" value="UniProtKB-KW"/>
</dbReference>
<dbReference type="PROSITE" id="PS50929">
    <property type="entry name" value="ABC_TM1F"/>
    <property type="match status" value="1"/>
</dbReference>
<protein>
    <submittedName>
        <fullName evidence="8">Putative xenobiotic-transporting ATPase</fullName>
        <ecNumber evidence="8">3.6.3.44</ecNumber>
    </submittedName>
</protein>